<dbReference type="Proteomes" id="UP000651120">
    <property type="component" value="Unassembled WGS sequence"/>
</dbReference>
<dbReference type="RefSeq" id="WP_011007528.1">
    <property type="nucleotide sequence ID" value="NZ_DAIOPL010000004.1"/>
</dbReference>
<sequence>MQIVYPWRDIRRYVEIRISEALVEADLALRFLEEGLHRNAAGKAFQAWKAALAAAAGLARDVVASKFKGRVVTREGAEVELADWLIALMPTGKMWEIARVLKGVYGDEITLLTAMALNLHEVQYNGLDEGGLLSKYSRVDQVEEDVRELAERVKKFVKGLGERLQRLL</sequence>
<name>A0A832WI12_9CREN</name>
<dbReference type="InterPro" id="IPR010268">
    <property type="entry name" value="PaREP1"/>
</dbReference>
<dbReference type="EMBL" id="DUJP01000038">
    <property type="protein sequence ID" value="HII48175.1"/>
    <property type="molecule type" value="Genomic_DNA"/>
</dbReference>
<gene>
    <name evidence="1" type="ORF">HA333_12270</name>
</gene>
<comment type="caution">
    <text evidence="1">The sequence shown here is derived from an EMBL/GenBank/DDBJ whole genome shotgun (WGS) entry which is preliminary data.</text>
</comment>
<evidence type="ECO:0008006" key="3">
    <source>
        <dbReference type="Google" id="ProtNLM"/>
    </source>
</evidence>
<dbReference type="Pfam" id="PF05942">
    <property type="entry name" value="PaREP1"/>
    <property type="match status" value="1"/>
</dbReference>
<protein>
    <recommendedName>
        <fullName evidence="3">PaREP1</fullName>
    </recommendedName>
</protein>
<proteinExistence type="predicted"/>
<accession>A0A832WI12</accession>
<dbReference type="GeneID" id="1465285"/>
<reference evidence="1" key="1">
    <citation type="journal article" date="2020" name="bioRxiv">
        <title>A rank-normalized archaeal taxonomy based on genome phylogeny resolves widespread incomplete and uneven classifications.</title>
        <authorList>
            <person name="Rinke C."/>
            <person name="Chuvochina M."/>
            <person name="Mussig A.J."/>
            <person name="Chaumeil P.-A."/>
            <person name="Waite D.W."/>
            <person name="Whitman W.B."/>
            <person name="Parks D.H."/>
            <person name="Hugenholtz P."/>
        </authorList>
    </citation>
    <scope>NUCLEOTIDE SEQUENCE</scope>
    <source>
        <strain evidence="1">UBA8839</strain>
    </source>
</reference>
<evidence type="ECO:0000313" key="2">
    <source>
        <dbReference type="Proteomes" id="UP000651120"/>
    </source>
</evidence>
<dbReference type="OMA" id="RYVEIRI"/>
<evidence type="ECO:0000313" key="1">
    <source>
        <dbReference type="EMBL" id="HII48175.1"/>
    </source>
</evidence>
<dbReference type="AlphaFoldDB" id="A0A832WI12"/>
<organism evidence="1 2">
    <name type="scientific">Pyrobaculum aerophilum</name>
    <dbReference type="NCBI Taxonomy" id="13773"/>
    <lineage>
        <taxon>Archaea</taxon>
        <taxon>Thermoproteota</taxon>
        <taxon>Thermoprotei</taxon>
        <taxon>Thermoproteales</taxon>
        <taxon>Thermoproteaceae</taxon>
        <taxon>Pyrobaculum</taxon>
    </lineage>
</organism>